<evidence type="ECO:0000259" key="3">
    <source>
        <dbReference type="PROSITE" id="PS51462"/>
    </source>
</evidence>
<evidence type="ECO:0000256" key="1">
    <source>
        <dbReference type="ARBA" id="ARBA00001946"/>
    </source>
</evidence>
<evidence type="ECO:0000313" key="5">
    <source>
        <dbReference type="Proteomes" id="UP000622610"/>
    </source>
</evidence>
<name>A0A917JD16_9ENTE</name>
<dbReference type="RefSeq" id="WP_188366451.1">
    <property type="nucleotide sequence ID" value="NZ_BMDT01000001.1"/>
</dbReference>
<comment type="caution">
    <text evidence="4">The sequence shown here is derived from an EMBL/GenBank/DDBJ whole genome shotgun (WGS) entry which is preliminary data.</text>
</comment>
<organism evidence="4 5">
    <name type="scientific">Enterococcus alcedinis</name>
    <dbReference type="NCBI Taxonomy" id="1274384"/>
    <lineage>
        <taxon>Bacteria</taxon>
        <taxon>Bacillati</taxon>
        <taxon>Bacillota</taxon>
        <taxon>Bacilli</taxon>
        <taxon>Lactobacillales</taxon>
        <taxon>Enterococcaceae</taxon>
        <taxon>Enterococcus</taxon>
    </lineage>
</organism>
<dbReference type="PANTHER" id="PTHR43046">
    <property type="entry name" value="GDP-MANNOSE MANNOSYL HYDROLASE"/>
    <property type="match status" value="1"/>
</dbReference>
<dbReference type="EMBL" id="BMDT01000001">
    <property type="protein sequence ID" value="GGI64603.1"/>
    <property type="molecule type" value="Genomic_DNA"/>
</dbReference>
<dbReference type="Gene3D" id="6.10.250.1120">
    <property type="match status" value="1"/>
</dbReference>
<dbReference type="PANTHER" id="PTHR43046:SF16">
    <property type="entry name" value="ADP-RIBOSE PYROPHOSPHATASE YJHB-RELATED"/>
    <property type="match status" value="1"/>
</dbReference>
<feature type="domain" description="Nudix hydrolase" evidence="3">
    <location>
        <begin position="64"/>
        <end position="189"/>
    </location>
</feature>
<dbReference type="Gene3D" id="3.90.79.10">
    <property type="entry name" value="Nucleoside Triphosphate Pyrophosphohydrolase"/>
    <property type="match status" value="1"/>
</dbReference>
<protein>
    <submittedName>
        <fullName evidence="4">DNA mismatch repair protein MutT</fullName>
    </submittedName>
</protein>
<keyword evidence="5" id="KW-1185">Reference proteome</keyword>
<reference evidence="4" key="1">
    <citation type="journal article" date="2014" name="Int. J. Syst. Evol. Microbiol.">
        <title>Complete genome sequence of Corynebacterium casei LMG S-19264T (=DSM 44701T), isolated from a smear-ripened cheese.</title>
        <authorList>
            <consortium name="US DOE Joint Genome Institute (JGI-PGF)"/>
            <person name="Walter F."/>
            <person name="Albersmeier A."/>
            <person name="Kalinowski J."/>
            <person name="Ruckert C."/>
        </authorList>
    </citation>
    <scope>NUCLEOTIDE SEQUENCE</scope>
    <source>
        <strain evidence="4">CCM 8433</strain>
    </source>
</reference>
<reference evidence="4" key="2">
    <citation type="submission" date="2020-09" db="EMBL/GenBank/DDBJ databases">
        <authorList>
            <person name="Sun Q."/>
            <person name="Sedlacek I."/>
        </authorList>
    </citation>
    <scope>NUCLEOTIDE SEQUENCE</scope>
    <source>
        <strain evidence="4">CCM 8433</strain>
    </source>
</reference>
<dbReference type="InterPro" id="IPR059176">
    <property type="entry name" value="UDP-X_N"/>
</dbReference>
<accession>A0A917JD16</accession>
<sequence length="210" mass="23600">MNVLALYQRILAIAQNGQTFGKDPFDQERYQELERIAITLMSQLSDHPIESIVDLFTSEQGYATPKIDVRAVITKNNQVLLVQDNQTKKWSLPGGFAEVGLSPIENIQLEVLEETGLEVTVSSLLAIFDTQQTNSPQTFQFYKLVFACEVLGGHFQTNHETSQAAYFSWDQLPPLSTKRTSLEQLQILKSIKNNIHIDGGHINAHKSPND</sequence>
<dbReference type="SUPFAM" id="SSF55811">
    <property type="entry name" value="Nudix"/>
    <property type="match status" value="1"/>
</dbReference>
<evidence type="ECO:0000256" key="2">
    <source>
        <dbReference type="ARBA" id="ARBA00022801"/>
    </source>
</evidence>
<dbReference type="Pfam" id="PF12535">
    <property type="entry name" value="Nudix_N"/>
    <property type="match status" value="1"/>
</dbReference>
<proteinExistence type="predicted"/>
<evidence type="ECO:0000313" key="4">
    <source>
        <dbReference type="EMBL" id="GGI64603.1"/>
    </source>
</evidence>
<dbReference type="PROSITE" id="PS51462">
    <property type="entry name" value="NUDIX"/>
    <property type="match status" value="1"/>
</dbReference>
<dbReference type="AlphaFoldDB" id="A0A917JD16"/>
<dbReference type="InterPro" id="IPR000086">
    <property type="entry name" value="NUDIX_hydrolase_dom"/>
</dbReference>
<dbReference type="GO" id="GO:0016787">
    <property type="term" value="F:hydrolase activity"/>
    <property type="evidence" value="ECO:0007669"/>
    <property type="project" value="UniProtKB-KW"/>
</dbReference>
<comment type="cofactor">
    <cofactor evidence="1">
        <name>Mg(2+)</name>
        <dbReference type="ChEBI" id="CHEBI:18420"/>
    </cofactor>
</comment>
<dbReference type="Pfam" id="PF00293">
    <property type="entry name" value="NUDIX"/>
    <property type="match status" value="1"/>
</dbReference>
<gene>
    <name evidence="4" type="ORF">GCM10011482_02570</name>
</gene>
<dbReference type="InterPro" id="IPR015797">
    <property type="entry name" value="NUDIX_hydrolase-like_dom_sf"/>
</dbReference>
<dbReference type="Proteomes" id="UP000622610">
    <property type="component" value="Unassembled WGS sequence"/>
</dbReference>
<keyword evidence="2" id="KW-0378">Hydrolase</keyword>